<evidence type="ECO:0000313" key="1">
    <source>
        <dbReference type="EMBL" id="DAE31476.1"/>
    </source>
</evidence>
<reference evidence="1" key="1">
    <citation type="journal article" date="2021" name="Proc. Natl. Acad. Sci. U.S.A.">
        <title>A Catalog of Tens of Thousands of Viruses from Human Metagenomes Reveals Hidden Associations with Chronic Diseases.</title>
        <authorList>
            <person name="Tisza M.J."/>
            <person name="Buck C.B."/>
        </authorList>
    </citation>
    <scope>NUCLEOTIDE SEQUENCE</scope>
    <source>
        <strain evidence="1">CtBM815</strain>
    </source>
</reference>
<protein>
    <submittedName>
        <fullName evidence="1">Uncharacterized protein</fullName>
    </submittedName>
</protein>
<organism evidence="1">
    <name type="scientific">virus sp. ctBM815</name>
    <dbReference type="NCBI Taxonomy" id="2825806"/>
    <lineage>
        <taxon>Viruses</taxon>
    </lineage>
</organism>
<proteinExistence type="predicted"/>
<sequence length="41" mass="4459">MSFQSSASTLYWNYQPPGFSGLYSVNVLPSPHLTLTPISLG</sequence>
<accession>A0A8S5RKH2</accession>
<dbReference type="EMBL" id="BK059109">
    <property type="protein sequence ID" value="DAE31476.1"/>
    <property type="molecule type" value="Genomic_DNA"/>
</dbReference>
<name>A0A8S5RKH2_9VIRU</name>